<accession>A0A930YJN6</accession>
<dbReference type="RefSeq" id="WP_194708402.1">
    <property type="nucleotide sequence ID" value="NZ_JADKPN010000014.1"/>
</dbReference>
<dbReference type="EMBL" id="JADKPN010000014">
    <property type="protein sequence ID" value="MBF4765209.1"/>
    <property type="molecule type" value="Genomic_DNA"/>
</dbReference>
<evidence type="ECO:0000313" key="1">
    <source>
        <dbReference type="EMBL" id="MBF4765209.1"/>
    </source>
</evidence>
<keyword evidence="2" id="KW-1185">Reference proteome</keyword>
<proteinExistence type="predicted"/>
<sequence length="185" mass="20312">MGFWATAMDGIVGSTLGGAVTAGAVYATIRFERRSRAEAIESERRARVEALEFERRARVKTATTLAVTDLHRDAWDLLTAIDADPGNYSPNQAVGTTYSVVLAHAIDAWPHFANRIRSNIAAMYTLNGVVARSTSSTERTDALQRMRRVVADIAELCRAWLEQPDEFEARLEAEPGLLQASADDT</sequence>
<gene>
    <name evidence="1" type="ORF">ISU07_18920</name>
</gene>
<dbReference type="AlphaFoldDB" id="A0A930YJN6"/>
<name>A0A930YJN6_9ACTN</name>
<organism evidence="1 2">
    <name type="scientific">Nocardioides islandensis</name>
    <dbReference type="NCBI Taxonomy" id="433663"/>
    <lineage>
        <taxon>Bacteria</taxon>
        <taxon>Bacillati</taxon>
        <taxon>Actinomycetota</taxon>
        <taxon>Actinomycetes</taxon>
        <taxon>Propionibacteriales</taxon>
        <taxon>Nocardioidaceae</taxon>
        <taxon>Nocardioides</taxon>
    </lineage>
</organism>
<protein>
    <submittedName>
        <fullName evidence="1">Uncharacterized protein</fullName>
    </submittedName>
</protein>
<evidence type="ECO:0000313" key="2">
    <source>
        <dbReference type="Proteomes" id="UP000640489"/>
    </source>
</evidence>
<reference evidence="1" key="1">
    <citation type="submission" date="2020-11" db="EMBL/GenBank/DDBJ databases">
        <title>Nocardioides sp. nov., isolated from Soil of Cynanchum wilfordii Hemsley rhizosphere.</title>
        <authorList>
            <person name="Lee J.-S."/>
            <person name="Suh M.K."/>
            <person name="Kim J.-S."/>
        </authorList>
    </citation>
    <scope>NUCLEOTIDE SEQUENCE</scope>
    <source>
        <strain evidence="1">KCTC 19275</strain>
    </source>
</reference>
<dbReference type="Proteomes" id="UP000640489">
    <property type="component" value="Unassembled WGS sequence"/>
</dbReference>
<comment type="caution">
    <text evidence="1">The sequence shown here is derived from an EMBL/GenBank/DDBJ whole genome shotgun (WGS) entry which is preliminary data.</text>
</comment>